<name>A0AAV2IJQ4_LYMST</name>
<accession>A0AAV2IJQ4</accession>
<keyword evidence="3" id="KW-1185">Reference proteome</keyword>
<reference evidence="2 3" key="1">
    <citation type="submission" date="2024-04" db="EMBL/GenBank/DDBJ databases">
        <authorList>
            <consortium name="Genoscope - CEA"/>
            <person name="William W."/>
        </authorList>
    </citation>
    <scope>NUCLEOTIDE SEQUENCE [LARGE SCALE GENOMIC DNA]</scope>
</reference>
<gene>
    <name evidence="2" type="ORF">GSLYS_00019957001</name>
</gene>
<evidence type="ECO:0000313" key="2">
    <source>
        <dbReference type="EMBL" id="CAL1546580.1"/>
    </source>
</evidence>
<evidence type="ECO:0000313" key="3">
    <source>
        <dbReference type="Proteomes" id="UP001497497"/>
    </source>
</evidence>
<dbReference type="Proteomes" id="UP001497497">
    <property type="component" value="Unassembled WGS sequence"/>
</dbReference>
<dbReference type="AlphaFoldDB" id="A0AAV2IJQ4"/>
<keyword evidence="1" id="KW-0175">Coiled coil</keyword>
<proteinExistence type="predicted"/>
<organism evidence="2 3">
    <name type="scientific">Lymnaea stagnalis</name>
    <name type="common">Great pond snail</name>
    <name type="synonym">Helix stagnalis</name>
    <dbReference type="NCBI Taxonomy" id="6523"/>
    <lineage>
        <taxon>Eukaryota</taxon>
        <taxon>Metazoa</taxon>
        <taxon>Spiralia</taxon>
        <taxon>Lophotrochozoa</taxon>
        <taxon>Mollusca</taxon>
        <taxon>Gastropoda</taxon>
        <taxon>Heterobranchia</taxon>
        <taxon>Euthyneura</taxon>
        <taxon>Panpulmonata</taxon>
        <taxon>Hygrophila</taxon>
        <taxon>Lymnaeoidea</taxon>
        <taxon>Lymnaeidae</taxon>
        <taxon>Lymnaea</taxon>
    </lineage>
</organism>
<feature type="coiled-coil region" evidence="1">
    <location>
        <begin position="139"/>
        <end position="173"/>
    </location>
</feature>
<protein>
    <submittedName>
        <fullName evidence="2">Uncharacterized protein</fullName>
    </submittedName>
</protein>
<sequence>MEASHLDSRISPLGINVEAIDMLYKYATECQANCECIRKQLVMEMEANQVLTGQVEALKAQLARAESLLAANNSGREGVAAPDVDLHTQWETNDALLNSSEMNNRTTQEEFQSIVEKLQEKLVEKTFKIIEANTKLAIIEQEKKMKKTKKRIIEQLKKKKESEKSNRTEVQNTINVADELIGGSRKLGRFEIKPMLPECTRCLETFSSKTERANSVCHYHSCKPVLLETNVGKMYYWRCCSHAQFNTKMTKLGCQHGNHKFPSAQV</sequence>
<dbReference type="EMBL" id="CAXITT010000831">
    <property type="protein sequence ID" value="CAL1546580.1"/>
    <property type="molecule type" value="Genomic_DNA"/>
</dbReference>
<comment type="caution">
    <text evidence="2">The sequence shown here is derived from an EMBL/GenBank/DDBJ whole genome shotgun (WGS) entry which is preliminary data.</text>
</comment>
<evidence type="ECO:0000256" key="1">
    <source>
        <dbReference type="SAM" id="Coils"/>
    </source>
</evidence>